<dbReference type="InterPro" id="IPR001849">
    <property type="entry name" value="PH_domain"/>
</dbReference>
<evidence type="ECO:0000259" key="2">
    <source>
        <dbReference type="PROSITE" id="PS50003"/>
    </source>
</evidence>
<feature type="compositionally biased region" description="Basic and acidic residues" evidence="1">
    <location>
        <begin position="25"/>
        <end position="37"/>
    </location>
</feature>
<evidence type="ECO:0000313" key="4">
    <source>
        <dbReference type="EMBL" id="KAA0155509.1"/>
    </source>
</evidence>
<evidence type="ECO:0000313" key="9">
    <source>
        <dbReference type="Proteomes" id="UP000324907"/>
    </source>
</evidence>
<accession>A0A5A8ECE1</accession>
<dbReference type="Pfam" id="PF00169">
    <property type="entry name" value="PH"/>
    <property type="match status" value="1"/>
</dbReference>
<reference evidence="7 8" key="1">
    <citation type="submission" date="2019-07" db="EMBL/GenBank/DDBJ databases">
        <title>Genomes of Cafeteria roenbergensis.</title>
        <authorList>
            <person name="Fischer M.G."/>
            <person name="Hackl T."/>
            <person name="Roman M."/>
        </authorList>
    </citation>
    <scope>NUCLEOTIDE SEQUENCE [LARGE SCALE GENOMIC DNA]</scope>
    <source>
        <strain evidence="3 8">BVI</strain>
        <strain evidence="5 10">Cflag</strain>
        <strain evidence="6 7">E4-10P</strain>
        <strain evidence="4 9">RCC970-E3</strain>
    </source>
</reference>
<name>A0A5A8ECE1_CAFRO</name>
<dbReference type="EMBL" id="VLTM01000010">
    <property type="protein sequence ID" value="KAA0166043.1"/>
    <property type="molecule type" value="Genomic_DNA"/>
</dbReference>
<organism evidence="6 7">
    <name type="scientific">Cafeteria roenbergensis</name>
    <name type="common">Marine flagellate</name>
    <dbReference type="NCBI Taxonomy" id="33653"/>
    <lineage>
        <taxon>Eukaryota</taxon>
        <taxon>Sar</taxon>
        <taxon>Stramenopiles</taxon>
        <taxon>Bigyra</taxon>
        <taxon>Opalozoa</taxon>
        <taxon>Bicosoecida</taxon>
        <taxon>Cafeteriaceae</taxon>
        <taxon>Cafeteria</taxon>
    </lineage>
</organism>
<feature type="compositionally biased region" description="Low complexity" evidence="1">
    <location>
        <begin position="71"/>
        <end position="88"/>
    </location>
</feature>
<dbReference type="SUPFAM" id="SSF50729">
    <property type="entry name" value="PH domain-like"/>
    <property type="match status" value="1"/>
</dbReference>
<dbReference type="Proteomes" id="UP000323011">
    <property type="component" value="Unassembled WGS sequence"/>
</dbReference>
<dbReference type="AlphaFoldDB" id="A0A5A8ECE1"/>
<dbReference type="Gene3D" id="2.30.29.30">
    <property type="entry name" value="Pleckstrin-homology domain (PH domain)/Phosphotyrosine-binding domain (PTB)"/>
    <property type="match status" value="1"/>
</dbReference>
<feature type="domain" description="PH" evidence="2">
    <location>
        <begin position="114"/>
        <end position="262"/>
    </location>
</feature>
<evidence type="ECO:0000256" key="1">
    <source>
        <dbReference type="SAM" id="MobiDB-lite"/>
    </source>
</evidence>
<evidence type="ECO:0000313" key="5">
    <source>
        <dbReference type="EMBL" id="KAA0166043.1"/>
    </source>
</evidence>
<evidence type="ECO:0000313" key="6">
    <source>
        <dbReference type="EMBL" id="KAA0174844.1"/>
    </source>
</evidence>
<dbReference type="SMART" id="SM00233">
    <property type="entry name" value="PH"/>
    <property type="match status" value="1"/>
</dbReference>
<evidence type="ECO:0000313" key="3">
    <source>
        <dbReference type="EMBL" id="KAA0152225.1"/>
    </source>
</evidence>
<evidence type="ECO:0000313" key="10">
    <source>
        <dbReference type="Proteomes" id="UP000325113"/>
    </source>
</evidence>
<feature type="compositionally biased region" description="Low complexity" evidence="1">
    <location>
        <begin position="47"/>
        <end position="64"/>
    </location>
</feature>
<proteinExistence type="predicted"/>
<dbReference type="OrthoDB" id="6108017at2759"/>
<dbReference type="EMBL" id="VLTN01000022">
    <property type="protein sequence ID" value="KAA0152225.1"/>
    <property type="molecule type" value="Genomic_DNA"/>
</dbReference>
<keyword evidence="8" id="KW-1185">Reference proteome</keyword>
<dbReference type="EMBL" id="VLTO01000019">
    <property type="protein sequence ID" value="KAA0174844.1"/>
    <property type="molecule type" value="Genomic_DNA"/>
</dbReference>
<evidence type="ECO:0000313" key="8">
    <source>
        <dbReference type="Proteomes" id="UP000323011"/>
    </source>
</evidence>
<dbReference type="InterPro" id="IPR011993">
    <property type="entry name" value="PH-like_dom_sf"/>
</dbReference>
<feature type="region of interest" description="Disordered" evidence="1">
    <location>
        <begin position="1"/>
        <end position="98"/>
    </location>
</feature>
<dbReference type="Proteomes" id="UP000322899">
    <property type="component" value="Unassembled WGS sequence"/>
</dbReference>
<evidence type="ECO:0000313" key="7">
    <source>
        <dbReference type="Proteomes" id="UP000322899"/>
    </source>
</evidence>
<dbReference type="PROSITE" id="PS50003">
    <property type="entry name" value="PH_DOMAIN"/>
    <property type="match status" value="1"/>
</dbReference>
<gene>
    <name evidence="6" type="ORF">FNF27_03739</name>
    <name evidence="4" type="ORF">FNF28_06711</name>
    <name evidence="3" type="ORF">FNF29_04089</name>
    <name evidence="5" type="ORF">FNF31_01656</name>
</gene>
<dbReference type="Proteomes" id="UP000324907">
    <property type="component" value="Unassembled WGS sequence"/>
</dbReference>
<feature type="compositionally biased region" description="Acidic residues" evidence="1">
    <location>
        <begin position="89"/>
        <end position="98"/>
    </location>
</feature>
<feature type="compositionally biased region" description="Low complexity" evidence="1">
    <location>
        <begin position="9"/>
        <end position="23"/>
    </location>
</feature>
<comment type="caution">
    <text evidence="6">The sequence shown here is derived from an EMBL/GenBank/DDBJ whole genome shotgun (WGS) entry which is preliminary data.</text>
</comment>
<sequence length="384" mass="41480">MSDTDDSKAPAAAALGGPEASPETSEAKEHALDRKESSDDEADEAEAGSPAEPTTDAAADAPASETPPPAAAAAATAASGAGSSAGAAADDDEPEDAEDKLAVYRTASTAGRGYVVCYGWMTKQGEGGFLRRKSWKRRFFVLYKVPHGSVLVYYNTNKPEADNIMGYVDLRQVTSVSLTRQTIGGSERDVIEIVTVPRTYYVCPATVQRSVTSSPSGSCINILGWPVSELEVTAQYDAEKEGFATQRRVLQTWLKNLEVACKFKLATMHAEVTTETDSTTVLPDKVYIMITPSDVVLLDGSVKDKAYACWPYRDLASWRAESRKNLQINVRSVSSTIRCTFSVEENVPRDAGGLVYGTTAFELKKRIDEHIQALVELRKAGEKV</sequence>
<protein>
    <recommendedName>
        <fullName evidence="2">PH domain-containing protein</fullName>
    </recommendedName>
</protein>
<dbReference type="EMBL" id="VLTL01000181">
    <property type="protein sequence ID" value="KAA0155509.1"/>
    <property type="molecule type" value="Genomic_DNA"/>
</dbReference>
<dbReference type="Proteomes" id="UP000325113">
    <property type="component" value="Unassembled WGS sequence"/>
</dbReference>